<evidence type="ECO:0000313" key="1">
    <source>
        <dbReference type="EMBL" id="KAL2553448.1"/>
    </source>
</evidence>
<dbReference type="Proteomes" id="UP001604277">
    <property type="component" value="Unassembled WGS sequence"/>
</dbReference>
<organism evidence="1 2">
    <name type="scientific">Forsythia ovata</name>
    <dbReference type="NCBI Taxonomy" id="205694"/>
    <lineage>
        <taxon>Eukaryota</taxon>
        <taxon>Viridiplantae</taxon>
        <taxon>Streptophyta</taxon>
        <taxon>Embryophyta</taxon>
        <taxon>Tracheophyta</taxon>
        <taxon>Spermatophyta</taxon>
        <taxon>Magnoliopsida</taxon>
        <taxon>eudicotyledons</taxon>
        <taxon>Gunneridae</taxon>
        <taxon>Pentapetalae</taxon>
        <taxon>asterids</taxon>
        <taxon>lamiids</taxon>
        <taxon>Lamiales</taxon>
        <taxon>Oleaceae</taxon>
        <taxon>Forsythieae</taxon>
        <taxon>Forsythia</taxon>
    </lineage>
</organism>
<sequence length="201" mass="23095">MARPKILRETNNLCEEPTTNKADIYFEKYVDLSDGRRLWRFVTGEKIEPTKTENESEEEFGVILRYGKPLIIDVASTSLSVTESSSTHALSSLATVDLEAIIKQVLSRTPTTLTVFSDTHSRVSKIKLGDNEDKQVGISGCKHDIIRWKIRRPGNRCPKCIFLDILQKLTILGWRLGRLWSLEVQKIYVRNRRSRSFKVQN</sequence>
<proteinExistence type="predicted"/>
<comment type="caution">
    <text evidence="1">The sequence shown here is derived from an EMBL/GenBank/DDBJ whole genome shotgun (WGS) entry which is preliminary data.</text>
</comment>
<evidence type="ECO:0000313" key="2">
    <source>
        <dbReference type="Proteomes" id="UP001604277"/>
    </source>
</evidence>
<accession>A0ABD1WXN0</accession>
<dbReference type="EMBL" id="JBFOLJ010000002">
    <property type="protein sequence ID" value="KAL2553448.1"/>
    <property type="molecule type" value="Genomic_DNA"/>
</dbReference>
<protein>
    <submittedName>
        <fullName evidence="1">Uncharacterized protein</fullName>
    </submittedName>
</protein>
<reference evidence="2" key="1">
    <citation type="submission" date="2024-07" db="EMBL/GenBank/DDBJ databases">
        <title>Two chromosome-level genome assemblies of Korean endemic species Abeliophyllum distichum and Forsythia ovata (Oleaceae).</title>
        <authorList>
            <person name="Jang H."/>
        </authorList>
    </citation>
    <scope>NUCLEOTIDE SEQUENCE [LARGE SCALE GENOMIC DNA]</scope>
</reference>
<keyword evidence="2" id="KW-1185">Reference proteome</keyword>
<gene>
    <name evidence="1" type="ORF">Fot_07067</name>
</gene>
<dbReference type="AlphaFoldDB" id="A0ABD1WXN0"/>
<name>A0ABD1WXN0_9LAMI</name>